<dbReference type="RefSeq" id="XP_016211700.1">
    <property type="nucleotide sequence ID" value="XM_016360361.1"/>
</dbReference>
<evidence type="ECO:0000256" key="1">
    <source>
        <dbReference type="SAM" id="MobiDB-lite"/>
    </source>
</evidence>
<name>A0A0D1XHV2_9PEZI</name>
<keyword evidence="4" id="KW-1185">Reference proteome</keyword>
<dbReference type="STRING" id="253628.A0A0D1XHV2"/>
<accession>A0A0D1XHV2</accession>
<keyword evidence="2" id="KW-0472">Membrane</keyword>
<reference evidence="3 4" key="1">
    <citation type="submission" date="2015-01" db="EMBL/GenBank/DDBJ databases">
        <title>The Genome Sequence of Ochroconis gallopava CBS43764.</title>
        <authorList>
            <consortium name="The Broad Institute Genomics Platform"/>
            <person name="Cuomo C."/>
            <person name="de Hoog S."/>
            <person name="Gorbushina A."/>
            <person name="Stielow B."/>
            <person name="Teixiera M."/>
            <person name="Abouelleil A."/>
            <person name="Chapman S.B."/>
            <person name="Priest M."/>
            <person name="Young S.K."/>
            <person name="Wortman J."/>
            <person name="Nusbaum C."/>
            <person name="Birren B."/>
        </authorList>
    </citation>
    <scope>NUCLEOTIDE SEQUENCE [LARGE SCALE GENOMIC DNA]</scope>
    <source>
        <strain evidence="3 4">CBS 43764</strain>
    </source>
</reference>
<dbReference type="HOGENOM" id="CLU_031135_1_0_1"/>
<dbReference type="PANTHER" id="PTHR35872:SF1">
    <property type="entry name" value="ALPHA-L-RHAMNOSIDASE C"/>
    <property type="match status" value="1"/>
</dbReference>
<dbReference type="GeneID" id="27314655"/>
<dbReference type="PANTHER" id="PTHR35872">
    <property type="entry name" value="INTEGRAL MEMBRANE PROTEIN (AFU_ORTHOLOGUE AFUA_5G07110)"/>
    <property type="match status" value="1"/>
</dbReference>
<evidence type="ECO:0000256" key="2">
    <source>
        <dbReference type="SAM" id="Phobius"/>
    </source>
</evidence>
<gene>
    <name evidence="3" type="ORF">PV09_06682</name>
</gene>
<organism evidence="3 4">
    <name type="scientific">Verruconis gallopava</name>
    <dbReference type="NCBI Taxonomy" id="253628"/>
    <lineage>
        <taxon>Eukaryota</taxon>
        <taxon>Fungi</taxon>
        <taxon>Dikarya</taxon>
        <taxon>Ascomycota</taxon>
        <taxon>Pezizomycotina</taxon>
        <taxon>Dothideomycetes</taxon>
        <taxon>Pleosporomycetidae</taxon>
        <taxon>Venturiales</taxon>
        <taxon>Sympoventuriaceae</taxon>
        <taxon>Verruconis</taxon>
    </lineage>
</organism>
<dbReference type="Proteomes" id="UP000053259">
    <property type="component" value="Unassembled WGS sequence"/>
</dbReference>
<keyword evidence="2" id="KW-1133">Transmembrane helix</keyword>
<keyword evidence="2" id="KW-0812">Transmembrane</keyword>
<dbReference type="AlphaFoldDB" id="A0A0D1XHV2"/>
<evidence type="ECO:0000313" key="4">
    <source>
        <dbReference type="Proteomes" id="UP000053259"/>
    </source>
</evidence>
<dbReference type="InterPro" id="IPR021369">
    <property type="entry name" value="DUF2985"/>
</dbReference>
<feature type="transmembrane region" description="Helical" evidence="2">
    <location>
        <begin position="327"/>
        <end position="347"/>
    </location>
</feature>
<dbReference type="InParanoid" id="A0A0D1XHV2"/>
<feature type="compositionally biased region" description="Basic and acidic residues" evidence="1">
    <location>
        <begin position="94"/>
        <end position="137"/>
    </location>
</feature>
<proteinExistence type="predicted"/>
<feature type="region of interest" description="Disordered" evidence="1">
    <location>
        <begin position="278"/>
        <end position="300"/>
    </location>
</feature>
<protein>
    <submittedName>
        <fullName evidence="3">Uncharacterized protein</fullName>
    </submittedName>
</protein>
<dbReference type="EMBL" id="KN847552">
    <property type="protein sequence ID" value="KIW01831.1"/>
    <property type="molecule type" value="Genomic_DNA"/>
</dbReference>
<feature type="transmembrane region" description="Helical" evidence="2">
    <location>
        <begin position="359"/>
        <end position="381"/>
    </location>
</feature>
<dbReference type="Pfam" id="PF11204">
    <property type="entry name" value="DUF2985"/>
    <property type="match status" value="1"/>
</dbReference>
<sequence length="405" mass="45525">MEESTPSNKGIIGRVRGASLSLMNANPQLGMWQASGLAIAQAPNLSELRDPESGGAKIEFNAHGHSMRTAVEEPDGELTLVKSASRTQTVEMPVVRDGEASSEQDGKGESPDEQGHHHSHRTIHERAHDLHERAHEFRTRRRATLKEKHKSDSKEKWGPTVRNAAAAFWKFFKTPSGFVITIYFLNIVAWGAMLFFLLLKAAPAMNHPDGGDADSSPRKIWIEIDSQVLNALFCVTGFGLAPWRFRDLYWYVQARYFRNRRAVARLYQQNKAWFRPPAWATNEPDGSPTDGDEAGSKNEGVTVREERIEMPVTFTGERAKPTAWWKLAFVIWMMVLNTLLQAVLSFFMWHYNRINRPTWATGTFIGLGCGVAMFAGLMSWWEGRKVKKIEGPEIKVIDKSAGASA</sequence>
<evidence type="ECO:0000313" key="3">
    <source>
        <dbReference type="EMBL" id="KIW01831.1"/>
    </source>
</evidence>
<feature type="transmembrane region" description="Helical" evidence="2">
    <location>
        <begin position="178"/>
        <end position="199"/>
    </location>
</feature>
<dbReference type="VEuPathDB" id="FungiDB:PV09_06682"/>
<feature type="region of interest" description="Disordered" evidence="1">
    <location>
        <begin position="83"/>
        <end position="156"/>
    </location>
</feature>
<dbReference type="OrthoDB" id="6407410at2759"/>
<feature type="compositionally biased region" description="Basic and acidic residues" evidence="1">
    <location>
        <begin position="144"/>
        <end position="156"/>
    </location>
</feature>